<proteinExistence type="predicted"/>
<protein>
    <submittedName>
        <fullName evidence="2">Uncharacterized protein</fullName>
    </submittedName>
</protein>
<feature type="transmembrane region" description="Helical" evidence="1">
    <location>
        <begin position="107"/>
        <end position="127"/>
    </location>
</feature>
<dbReference type="EMBL" id="AP024545">
    <property type="protein sequence ID" value="BCT91698.1"/>
    <property type="molecule type" value="Genomic_DNA"/>
</dbReference>
<keyword evidence="1" id="KW-1133">Transmembrane helix</keyword>
<evidence type="ECO:0000313" key="2">
    <source>
        <dbReference type="EMBL" id="BCT91698.1"/>
    </source>
</evidence>
<sequence>MVLHVLVAQAHVPLGRHLRAREGRYGEEECTATAEHVHPGRPDRELAAISPFPLASAMTQVKGHRAALQSRLRLIQVRATPAHRAETTPANLLPTDDRGNTMKDVTLYALVSALLLAAALAVAGLVATAEASVPRSASAPAADEIPAPHAMSVPF</sequence>
<keyword evidence="1" id="KW-0472">Membrane</keyword>
<keyword evidence="1" id="KW-0812">Transmembrane</keyword>
<evidence type="ECO:0000313" key="3">
    <source>
        <dbReference type="Proteomes" id="UP000681317"/>
    </source>
</evidence>
<gene>
    <name evidence="2" type="ORF">LYSCAS_07220</name>
</gene>
<dbReference type="Proteomes" id="UP000681317">
    <property type="component" value="Chromosome"/>
</dbReference>
<keyword evidence="3" id="KW-1185">Reference proteome</keyword>
<accession>A0ABM7Q395</accession>
<organism evidence="2 3">
    <name type="scientific">Noviluteimonas caseinilytica</name>
    <dbReference type="NCBI Taxonomy" id="2675101"/>
    <lineage>
        <taxon>Bacteria</taxon>
        <taxon>Pseudomonadati</taxon>
        <taxon>Pseudomonadota</taxon>
        <taxon>Gammaproteobacteria</taxon>
        <taxon>Lysobacterales</taxon>
        <taxon>Lysobacteraceae</taxon>
        <taxon>Noviluteimonas</taxon>
    </lineage>
</organism>
<reference evidence="2 3" key="1">
    <citation type="submission" date="2021-03" db="EMBL/GenBank/DDBJ databases">
        <title>Complete Genome Sequences of Two Lysobacter Strains Isolated from Sea Water (Lysobacter caseinilyticus) and Soil (Lysobacter helvus) in South Korea.</title>
        <authorList>
            <person name="Watanabe Y."/>
            <person name="Arakawa K."/>
        </authorList>
    </citation>
    <scope>NUCLEOTIDE SEQUENCE [LARGE SCALE GENOMIC DNA]</scope>
    <source>
        <strain evidence="2 3">KVB24</strain>
    </source>
</reference>
<evidence type="ECO:0000256" key="1">
    <source>
        <dbReference type="SAM" id="Phobius"/>
    </source>
</evidence>
<name>A0ABM7Q395_9GAMM</name>